<keyword evidence="8" id="KW-1185">Reference proteome</keyword>
<dbReference type="Pfam" id="PF02237">
    <property type="entry name" value="BPL_C"/>
    <property type="match status" value="1"/>
</dbReference>
<dbReference type="InterPro" id="IPR003142">
    <property type="entry name" value="BPL_C"/>
</dbReference>
<dbReference type="InterPro" id="IPR045864">
    <property type="entry name" value="aa-tRNA-synth_II/BPL/LPL"/>
</dbReference>
<feature type="binding site" evidence="5">
    <location>
        <position position="185"/>
    </location>
    <ligand>
        <name>biotin</name>
        <dbReference type="ChEBI" id="CHEBI:57586"/>
    </ligand>
</feature>
<keyword evidence="5" id="KW-0678">Repressor</keyword>
<dbReference type="GO" id="GO:0004077">
    <property type="term" value="F:biotin--[biotin carboxyl-carrier protein] ligase activity"/>
    <property type="evidence" value="ECO:0007669"/>
    <property type="project" value="UniProtKB-UniRule"/>
</dbReference>
<accession>A0A1B7LCN8</accession>
<keyword evidence="2 5" id="KW-0547">Nucleotide-binding</keyword>
<dbReference type="InterPro" id="IPR036388">
    <property type="entry name" value="WH-like_DNA-bd_sf"/>
</dbReference>
<evidence type="ECO:0000259" key="6">
    <source>
        <dbReference type="PROSITE" id="PS51733"/>
    </source>
</evidence>
<comment type="caution">
    <text evidence="7">The sequence shown here is derived from an EMBL/GenBank/DDBJ whole genome shotgun (WGS) entry which is preliminary data.</text>
</comment>
<comment type="function">
    <text evidence="5">Acts both as a biotin--[acetyl-CoA-carboxylase] ligase and a repressor.</text>
</comment>
<feature type="binding site" evidence="5">
    <location>
        <begin position="90"/>
        <end position="92"/>
    </location>
    <ligand>
        <name>biotin</name>
        <dbReference type="ChEBI" id="CHEBI:57586"/>
    </ligand>
</feature>
<comment type="catalytic activity">
    <reaction evidence="5">
        <text>biotin + L-lysyl-[protein] + ATP = N(6)-biotinyl-L-lysyl-[protein] + AMP + diphosphate + H(+)</text>
        <dbReference type="Rhea" id="RHEA:11756"/>
        <dbReference type="Rhea" id="RHEA-COMP:9752"/>
        <dbReference type="Rhea" id="RHEA-COMP:10505"/>
        <dbReference type="ChEBI" id="CHEBI:15378"/>
        <dbReference type="ChEBI" id="CHEBI:29969"/>
        <dbReference type="ChEBI" id="CHEBI:30616"/>
        <dbReference type="ChEBI" id="CHEBI:33019"/>
        <dbReference type="ChEBI" id="CHEBI:57586"/>
        <dbReference type="ChEBI" id="CHEBI:83144"/>
        <dbReference type="ChEBI" id="CHEBI:456215"/>
        <dbReference type="EC" id="6.3.4.15"/>
    </reaction>
</comment>
<dbReference type="SUPFAM" id="SSF55681">
    <property type="entry name" value="Class II aaRS and biotin synthetases"/>
    <property type="match status" value="1"/>
</dbReference>
<dbReference type="RefSeq" id="WP_066669658.1">
    <property type="nucleotide sequence ID" value="NZ_LYVF01000175.1"/>
</dbReference>
<dbReference type="Gene3D" id="2.30.30.100">
    <property type="match status" value="1"/>
</dbReference>
<protein>
    <recommendedName>
        <fullName evidence="5">Bifunctional ligase/repressor BirA</fullName>
    </recommendedName>
    <alternativeName>
        <fullName evidence="5">Biotin--[acetyl-CoA-carboxylase] ligase</fullName>
        <ecNumber evidence="5">6.3.4.15</ecNumber>
    </alternativeName>
    <alternativeName>
        <fullName evidence="5">Biotin--protein ligase</fullName>
    </alternativeName>
    <alternativeName>
        <fullName evidence="5">Biotin-[acetyl-CoA carboxylase] synthetase</fullName>
    </alternativeName>
</protein>
<dbReference type="HAMAP" id="MF_00978">
    <property type="entry name" value="Bifunct_BirA"/>
    <property type="match status" value="1"/>
</dbReference>
<dbReference type="GO" id="GO:0006355">
    <property type="term" value="P:regulation of DNA-templated transcription"/>
    <property type="evidence" value="ECO:0007669"/>
    <property type="project" value="UniProtKB-UniRule"/>
</dbReference>
<feature type="domain" description="BPL/LPL catalytic" evidence="6">
    <location>
        <begin position="71"/>
        <end position="258"/>
    </location>
</feature>
<dbReference type="InterPro" id="IPR013196">
    <property type="entry name" value="HTH_11"/>
</dbReference>
<keyword evidence="5" id="KW-0804">Transcription</keyword>
<keyword evidence="3 5" id="KW-0067">ATP-binding</keyword>
<keyword evidence="4 5" id="KW-0092">Biotin</keyword>
<organism evidence="7 8">
    <name type="scientific">Desulfotomaculum copahuensis</name>
    <dbReference type="NCBI Taxonomy" id="1838280"/>
    <lineage>
        <taxon>Bacteria</taxon>
        <taxon>Bacillati</taxon>
        <taxon>Bacillota</taxon>
        <taxon>Clostridia</taxon>
        <taxon>Eubacteriales</taxon>
        <taxon>Desulfotomaculaceae</taxon>
        <taxon>Desulfotomaculum</taxon>
    </lineage>
</organism>
<keyword evidence="5" id="KW-0238">DNA-binding</keyword>
<name>A0A1B7LCN8_9FIRM</name>
<dbReference type="STRING" id="1838280.A6M21_13310"/>
<dbReference type="InterPro" id="IPR011991">
    <property type="entry name" value="ArsR-like_HTH"/>
</dbReference>
<dbReference type="GO" id="GO:0005524">
    <property type="term" value="F:ATP binding"/>
    <property type="evidence" value="ECO:0007669"/>
    <property type="project" value="UniProtKB-UniRule"/>
</dbReference>
<dbReference type="GO" id="GO:0005737">
    <property type="term" value="C:cytoplasm"/>
    <property type="evidence" value="ECO:0007669"/>
    <property type="project" value="TreeGrafter"/>
</dbReference>
<dbReference type="InterPro" id="IPR036390">
    <property type="entry name" value="WH_DNA-bd_sf"/>
</dbReference>
<dbReference type="Pfam" id="PF03099">
    <property type="entry name" value="BPL_LplA_LipB"/>
    <property type="match status" value="1"/>
</dbReference>
<feature type="binding site" evidence="5">
    <location>
        <position position="114"/>
    </location>
    <ligand>
        <name>biotin</name>
        <dbReference type="ChEBI" id="CHEBI:57586"/>
    </ligand>
</feature>
<evidence type="ECO:0000256" key="2">
    <source>
        <dbReference type="ARBA" id="ARBA00022741"/>
    </source>
</evidence>
<dbReference type="Gene3D" id="3.30.930.10">
    <property type="entry name" value="Bira Bifunctional Protein, Domain 2"/>
    <property type="match status" value="1"/>
</dbReference>
<dbReference type="CDD" id="cd00090">
    <property type="entry name" value="HTH_ARSR"/>
    <property type="match status" value="1"/>
</dbReference>
<dbReference type="NCBIfam" id="TIGR00121">
    <property type="entry name" value="birA_ligase"/>
    <property type="match status" value="1"/>
</dbReference>
<dbReference type="InterPro" id="IPR030855">
    <property type="entry name" value="Bifunct_BirA"/>
</dbReference>
<feature type="binding site" evidence="5">
    <location>
        <begin position="118"/>
        <end position="120"/>
    </location>
    <ligand>
        <name>biotin</name>
        <dbReference type="ChEBI" id="CHEBI:57586"/>
    </ligand>
</feature>
<evidence type="ECO:0000256" key="4">
    <source>
        <dbReference type="ARBA" id="ARBA00023267"/>
    </source>
</evidence>
<evidence type="ECO:0000313" key="7">
    <source>
        <dbReference type="EMBL" id="OAT80700.1"/>
    </source>
</evidence>
<dbReference type="EMBL" id="LYVF01000175">
    <property type="protein sequence ID" value="OAT80700.1"/>
    <property type="molecule type" value="Genomic_DNA"/>
</dbReference>
<gene>
    <name evidence="5" type="primary">birA</name>
    <name evidence="7" type="ORF">A6M21_13310</name>
</gene>
<dbReference type="PROSITE" id="PS51733">
    <property type="entry name" value="BPL_LPL_CATALYTIC"/>
    <property type="match status" value="1"/>
</dbReference>
<keyword evidence="5" id="KW-0805">Transcription regulation</keyword>
<dbReference type="PANTHER" id="PTHR12835">
    <property type="entry name" value="BIOTIN PROTEIN LIGASE"/>
    <property type="match status" value="1"/>
</dbReference>
<evidence type="ECO:0000256" key="3">
    <source>
        <dbReference type="ARBA" id="ARBA00022840"/>
    </source>
</evidence>
<evidence type="ECO:0000256" key="5">
    <source>
        <dbReference type="HAMAP-Rule" id="MF_00978"/>
    </source>
</evidence>
<dbReference type="EC" id="6.3.4.15" evidence="5"/>
<keyword evidence="1 5" id="KW-0436">Ligase</keyword>
<dbReference type="InterPro" id="IPR004143">
    <property type="entry name" value="BPL_LPL_catalytic"/>
</dbReference>
<dbReference type="Pfam" id="PF08279">
    <property type="entry name" value="HTH_11"/>
    <property type="match status" value="1"/>
</dbReference>
<dbReference type="InterPro" id="IPR004408">
    <property type="entry name" value="Biotin_CoA_COase_ligase"/>
</dbReference>
<comment type="similarity">
    <text evidence="5">Belongs to the biotin--protein ligase family.</text>
</comment>
<evidence type="ECO:0000313" key="8">
    <source>
        <dbReference type="Proteomes" id="UP000078532"/>
    </source>
</evidence>
<dbReference type="AlphaFoldDB" id="A0A1B7LCN8"/>
<dbReference type="Gene3D" id="1.10.10.10">
    <property type="entry name" value="Winged helix-like DNA-binding domain superfamily/Winged helix DNA-binding domain"/>
    <property type="match status" value="1"/>
</dbReference>
<proteinExistence type="inferred from homology"/>
<dbReference type="SUPFAM" id="SSF46785">
    <property type="entry name" value="Winged helix' DNA-binding domain"/>
    <property type="match status" value="1"/>
</dbReference>
<reference evidence="7 8" key="1">
    <citation type="submission" date="2016-04" db="EMBL/GenBank/DDBJ databases">
        <authorList>
            <person name="Evans L.H."/>
            <person name="Alamgir A."/>
            <person name="Owens N."/>
            <person name="Weber N.D."/>
            <person name="Virtaneva K."/>
            <person name="Barbian K."/>
            <person name="Babar A."/>
            <person name="Rosenke K."/>
        </authorList>
    </citation>
    <scope>NUCLEOTIDE SEQUENCE [LARGE SCALE GENOMIC DNA]</scope>
    <source>
        <strain evidence="7 8">LMa1</strain>
    </source>
</reference>
<dbReference type="CDD" id="cd16442">
    <property type="entry name" value="BPL"/>
    <property type="match status" value="1"/>
</dbReference>
<evidence type="ECO:0000256" key="1">
    <source>
        <dbReference type="ARBA" id="ARBA00022598"/>
    </source>
</evidence>
<dbReference type="GO" id="GO:0009249">
    <property type="term" value="P:protein lipoylation"/>
    <property type="evidence" value="ECO:0007669"/>
    <property type="project" value="UniProtKB-ARBA"/>
</dbReference>
<dbReference type="GO" id="GO:0003677">
    <property type="term" value="F:DNA binding"/>
    <property type="evidence" value="ECO:0007669"/>
    <property type="project" value="UniProtKB-UniRule"/>
</dbReference>
<dbReference type="SUPFAM" id="SSF50037">
    <property type="entry name" value="C-terminal domain of transcriptional repressors"/>
    <property type="match status" value="1"/>
</dbReference>
<dbReference type="OrthoDB" id="9807064at2"/>
<dbReference type="InterPro" id="IPR008988">
    <property type="entry name" value="Transcriptional_repressor_C"/>
</dbReference>
<sequence>MKESVLRLLKKGYPGFVSGEAICRSLGVSRTAVWKHIRALREAGYGIEAQPHAGYRLINIPDRLYAEEIAAGLPTGLIGCRIYHYTSLVSTNRTARELAGREAPDGTLVVAEEQTGGRGRLGRGWYSPCGKGIWCSVILHPPVNPVDAPPLTMLAAVAVCSALRRAAGVEAGIKWPNDLLVNGKKICGILTELSAEMERINFLITGMGINLNLTAADLPAELRTTATSVLIETGRPVSRVAVLQAVLTELEHWYLLWLQDGFAPVLARWKEFSVTLGRPVRVASLKESWTGLAEDVDENGALLLRLPAGELKKVVSGEVSLRPQ</sequence>
<dbReference type="GO" id="GO:0016740">
    <property type="term" value="F:transferase activity"/>
    <property type="evidence" value="ECO:0007669"/>
    <property type="project" value="UniProtKB-ARBA"/>
</dbReference>
<dbReference type="Proteomes" id="UP000078532">
    <property type="component" value="Unassembled WGS sequence"/>
</dbReference>
<feature type="DNA-binding region" description="H-T-H motif" evidence="5">
    <location>
        <begin position="19"/>
        <end position="38"/>
    </location>
</feature>
<dbReference type="PANTHER" id="PTHR12835:SF5">
    <property type="entry name" value="BIOTIN--PROTEIN LIGASE"/>
    <property type="match status" value="1"/>
</dbReference>